<keyword evidence="2" id="KW-1185">Reference proteome</keyword>
<gene>
    <name evidence="1" type="ORF">NTJ_02696</name>
</gene>
<accession>A0ABN7AC79</accession>
<dbReference type="EMBL" id="AP028910">
    <property type="protein sequence ID" value="BES89889.1"/>
    <property type="molecule type" value="Genomic_DNA"/>
</dbReference>
<proteinExistence type="predicted"/>
<reference evidence="1 2" key="1">
    <citation type="submission" date="2023-09" db="EMBL/GenBank/DDBJ databases">
        <title>Nesidiocoris tenuis whole genome shotgun sequence.</title>
        <authorList>
            <person name="Shibata T."/>
            <person name="Shimoda M."/>
            <person name="Kobayashi T."/>
            <person name="Uehara T."/>
        </authorList>
    </citation>
    <scope>NUCLEOTIDE SEQUENCE [LARGE SCALE GENOMIC DNA]</scope>
    <source>
        <strain evidence="1 2">Japan</strain>
    </source>
</reference>
<protein>
    <submittedName>
        <fullName evidence="1">Uncharacterized protein</fullName>
    </submittedName>
</protein>
<evidence type="ECO:0000313" key="2">
    <source>
        <dbReference type="Proteomes" id="UP001307889"/>
    </source>
</evidence>
<evidence type="ECO:0000313" key="1">
    <source>
        <dbReference type="EMBL" id="BES89889.1"/>
    </source>
</evidence>
<organism evidence="1 2">
    <name type="scientific">Nesidiocoris tenuis</name>
    <dbReference type="NCBI Taxonomy" id="355587"/>
    <lineage>
        <taxon>Eukaryota</taxon>
        <taxon>Metazoa</taxon>
        <taxon>Ecdysozoa</taxon>
        <taxon>Arthropoda</taxon>
        <taxon>Hexapoda</taxon>
        <taxon>Insecta</taxon>
        <taxon>Pterygota</taxon>
        <taxon>Neoptera</taxon>
        <taxon>Paraneoptera</taxon>
        <taxon>Hemiptera</taxon>
        <taxon>Heteroptera</taxon>
        <taxon>Panheteroptera</taxon>
        <taxon>Cimicomorpha</taxon>
        <taxon>Miridae</taxon>
        <taxon>Dicyphina</taxon>
        <taxon>Nesidiocoris</taxon>
    </lineage>
</organism>
<sequence>MEDLWAAVLERYGGVAEFASNQQNRVVGGFENVIDEMEAFRSLGFYQGFDPEETMKRLAARNLEYANSE</sequence>
<name>A0ABN7AC79_9HEMI</name>
<dbReference type="Proteomes" id="UP001307889">
    <property type="component" value="Chromosome 2"/>
</dbReference>